<dbReference type="PANTHER" id="PTHR43531:SF14">
    <property type="entry name" value="METHYL-ACCEPTING CHEMOTAXIS PROTEIN I-RELATED"/>
    <property type="match status" value="1"/>
</dbReference>
<dbReference type="InterPro" id="IPR024478">
    <property type="entry name" value="HlyB_4HB_MCP"/>
</dbReference>
<evidence type="ECO:0000313" key="6">
    <source>
        <dbReference type="EMBL" id="CAJ0809524.1"/>
    </source>
</evidence>
<evidence type="ECO:0000259" key="5">
    <source>
        <dbReference type="PROSITE" id="PS50885"/>
    </source>
</evidence>
<dbReference type="PROSITE" id="PS50111">
    <property type="entry name" value="CHEMOTAXIS_TRANSDUC_2"/>
    <property type="match status" value="1"/>
</dbReference>
<dbReference type="Gene3D" id="1.10.287.950">
    <property type="entry name" value="Methyl-accepting chemotaxis protein"/>
    <property type="match status" value="1"/>
</dbReference>
<dbReference type="CDD" id="cd06225">
    <property type="entry name" value="HAMP"/>
    <property type="match status" value="1"/>
</dbReference>
<dbReference type="InterPro" id="IPR051310">
    <property type="entry name" value="MCP_chemotaxis"/>
</dbReference>
<dbReference type="EMBL" id="CATZBU010000029">
    <property type="protein sequence ID" value="CAJ0809524.1"/>
    <property type="molecule type" value="Genomic_DNA"/>
</dbReference>
<keyword evidence="1" id="KW-0488">Methylation</keyword>
<evidence type="ECO:0000259" key="4">
    <source>
        <dbReference type="PROSITE" id="PS50111"/>
    </source>
</evidence>
<feature type="domain" description="HAMP" evidence="5">
    <location>
        <begin position="212"/>
        <end position="264"/>
    </location>
</feature>
<dbReference type="Proteomes" id="UP001189813">
    <property type="component" value="Unassembled WGS sequence"/>
</dbReference>
<dbReference type="PROSITE" id="PS50885">
    <property type="entry name" value="HAMP"/>
    <property type="match status" value="1"/>
</dbReference>
<evidence type="ECO:0000256" key="3">
    <source>
        <dbReference type="PROSITE-ProRule" id="PRU00284"/>
    </source>
</evidence>
<organism evidence="6 7">
    <name type="scientific">Ralstonia psammae</name>
    <dbReference type="NCBI Taxonomy" id="3058598"/>
    <lineage>
        <taxon>Bacteria</taxon>
        <taxon>Pseudomonadati</taxon>
        <taxon>Pseudomonadota</taxon>
        <taxon>Betaproteobacteria</taxon>
        <taxon>Burkholderiales</taxon>
        <taxon>Burkholderiaceae</taxon>
        <taxon>Ralstonia</taxon>
    </lineage>
</organism>
<dbReference type="Pfam" id="PF00015">
    <property type="entry name" value="MCPsignal"/>
    <property type="match status" value="1"/>
</dbReference>
<proteinExistence type="inferred from homology"/>
<dbReference type="InterPro" id="IPR004089">
    <property type="entry name" value="MCPsignal_dom"/>
</dbReference>
<dbReference type="InterPro" id="IPR003660">
    <property type="entry name" value="HAMP_dom"/>
</dbReference>
<evidence type="ECO:0000313" key="7">
    <source>
        <dbReference type="Proteomes" id="UP001189813"/>
    </source>
</evidence>
<dbReference type="InterPro" id="IPR004090">
    <property type="entry name" value="Chemotax_Me-accpt_rcpt"/>
</dbReference>
<dbReference type="CDD" id="cd11386">
    <property type="entry name" value="MCP_signal"/>
    <property type="match status" value="1"/>
</dbReference>
<dbReference type="InterPro" id="IPR047347">
    <property type="entry name" value="YvaQ-like_sensor"/>
</dbReference>
<protein>
    <submittedName>
        <fullName evidence="6">Methyl-accepting chemotaxis protein I</fullName>
    </submittedName>
</protein>
<keyword evidence="3" id="KW-0807">Transducer</keyword>
<dbReference type="SUPFAM" id="SSF58104">
    <property type="entry name" value="Methyl-accepting chemotaxis protein (MCP) signaling domain"/>
    <property type="match status" value="1"/>
</dbReference>
<dbReference type="PANTHER" id="PTHR43531">
    <property type="entry name" value="PROTEIN ICFG"/>
    <property type="match status" value="1"/>
</dbReference>
<feature type="domain" description="Methyl-accepting transducer" evidence="4">
    <location>
        <begin position="269"/>
        <end position="498"/>
    </location>
</feature>
<keyword evidence="7" id="KW-1185">Reference proteome</keyword>
<evidence type="ECO:0000256" key="2">
    <source>
        <dbReference type="ARBA" id="ARBA00029447"/>
    </source>
</evidence>
<dbReference type="Pfam" id="PF12729">
    <property type="entry name" value="4HB_MCP_1"/>
    <property type="match status" value="1"/>
</dbReference>
<evidence type="ECO:0000256" key="1">
    <source>
        <dbReference type="ARBA" id="ARBA00022481"/>
    </source>
</evidence>
<gene>
    <name evidence="6" type="primary">tsr_4</name>
    <name evidence="6" type="ORF">LMG19083_04954</name>
</gene>
<reference evidence="6 7" key="1">
    <citation type="submission" date="2023-07" db="EMBL/GenBank/DDBJ databases">
        <authorList>
            <person name="Peeters C."/>
        </authorList>
    </citation>
    <scope>NUCLEOTIDE SEQUENCE [LARGE SCALE GENOMIC DNA]</scope>
    <source>
        <strain evidence="6 7">LMG 19083</strain>
    </source>
</reference>
<sequence length="517" mass="55209">MLLRNMKISVRLGLCFAMLVVLLLVNAYVGWSSILSGKEQTDLIVHSNNQKIRLAYELQDDLNEISRAVRNYVIYQDRELQETMRSRIAKNRQKLDQDLAKIKPLVSTAEGQQLHAAIEARKNEVMPLYGKILPLVDEGNTEAAAIFLSRDVQPVQDALFGLVRSLIDWQMKLNQDAAAKVEGGYARAIQLMLATVAGSLVLSVILAFGVTRSITRPLGEAVMLANAVAAGDLTHHIEARGTNETGQLLSALRDMTSSLTGVVGQVRNGTQTIAAATQQIAAGNLDLSSRTEAQASSLEETASSMEQLTFTVRQNADNAQQANKLATEAAATAHKGKAVVDQVVGRMNEISDSSTRIAEITGMIESIAFQTNILALNAAVEAARAGEQGRGFAVVATEVRTLAQRSSSAAKDIKTLIATSVEKIQSGALLVDDAGKTMSEVTHAIERVTGIMGDIASASSEQSRGIEQVSQSVTQMDEATQQNAALVEQAAAASAALQEQGHQLSAAVAFFRVDATA</sequence>
<accession>A0ABN9JEN9</accession>
<dbReference type="SMART" id="SM00283">
    <property type="entry name" value="MA"/>
    <property type="match status" value="1"/>
</dbReference>
<name>A0ABN9JEN9_9RALS</name>
<dbReference type="PRINTS" id="PR00260">
    <property type="entry name" value="CHEMTRNSDUCR"/>
</dbReference>
<dbReference type="SMART" id="SM00304">
    <property type="entry name" value="HAMP"/>
    <property type="match status" value="1"/>
</dbReference>
<dbReference type="CDD" id="cd19411">
    <property type="entry name" value="MCP2201-like_sensor"/>
    <property type="match status" value="1"/>
</dbReference>
<comment type="caution">
    <text evidence="6">The sequence shown here is derived from an EMBL/GenBank/DDBJ whole genome shotgun (WGS) entry which is preliminary data.</text>
</comment>
<dbReference type="Pfam" id="PF00672">
    <property type="entry name" value="HAMP"/>
    <property type="match status" value="1"/>
</dbReference>
<comment type="similarity">
    <text evidence="2">Belongs to the methyl-accepting chemotaxis (MCP) protein family.</text>
</comment>